<evidence type="ECO:0000313" key="4">
    <source>
        <dbReference type="Ensembl" id="ENSCCRP00020055743.1"/>
    </source>
</evidence>
<keyword evidence="2" id="KW-0472">Membrane</keyword>
<dbReference type="CDD" id="cd01650">
    <property type="entry name" value="RT_nLTR_like"/>
    <property type="match status" value="1"/>
</dbReference>
<protein>
    <recommendedName>
        <fullName evidence="3">Reverse transcriptase domain-containing protein</fullName>
    </recommendedName>
</protein>
<dbReference type="InterPro" id="IPR005135">
    <property type="entry name" value="Endo/exonuclease/phosphatase"/>
</dbReference>
<dbReference type="SUPFAM" id="SSF56672">
    <property type="entry name" value="DNA/RNA polymerases"/>
    <property type="match status" value="1"/>
</dbReference>
<keyword evidence="2" id="KW-1133">Transmembrane helix</keyword>
<feature type="coiled-coil region" evidence="1">
    <location>
        <begin position="342"/>
        <end position="372"/>
    </location>
</feature>
<dbReference type="PANTHER" id="PTHR31635">
    <property type="entry name" value="REVERSE TRANSCRIPTASE DOMAIN-CONTAINING PROTEIN-RELATED"/>
    <property type="match status" value="1"/>
</dbReference>
<dbReference type="Proteomes" id="UP000694701">
    <property type="component" value="Unplaced"/>
</dbReference>
<dbReference type="Pfam" id="PF00078">
    <property type="entry name" value="RVT_1"/>
    <property type="match status" value="1"/>
</dbReference>
<accession>A0A8C2FGK2</accession>
<evidence type="ECO:0000256" key="1">
    <source>
        <dbReference type="SAM" id="Coils"/>
    </source>
</evidence>
<dbReference type="GO" id="GO:0003824">
    <property type="term" value="F:catalytic activity"/>
    <property type="evidence" value="ECO:0007669"/>
    <property type="project" value="InterPro"/>
</dbReference>
<dbReference type="CDD" id="cd09076">
    <property type="entry name" value="L1-EN"/>
    <property type="match status" value="1"/>
</dbReference>
<feature type="transmembrane region" description="Helical" evidence="2">
    <location>
        <begin position="12"/>
        <end position="29"/>
    </location>
</feature>
<feature type="domain" description="Reverse transcriptase" evidence="3">
    <location>
        <begin position="526"/>
        <end position="796"/>
    </location>
</feature>
<sequence length="1208" mass="139259">MKLSTSEILPKIVFLATFLVFFLVSKINMTNFKIGTLNLNGARDGYKRMMLYEFSRQKQIDILFLQETHSDFKNENDWKREWDGQIVLSHKSSVSGGVAVLFSKHILPLSCEVEEIIGGRLLKIKVKYEKVTMVLLNLYAPTKGLERVLFFDKVDAVLKDLNPDDMLFIGGDFNCTANSKLDRNHIEPHAASQKILIQLIETHDLCDIWRNMNQDVRQYTWAHSTENYISLARLDRIYSVQHQRNLFKFCKIIPVGFSDHSLVLCSVLFKCVKYKSAYWIFNTSLLNDEKFLENFSFFWKTFKQQKHFYVSLSQWWDCGKVLIRDFCQKYTLNVTRDLAQSMKILETEITVLQDLLASKKNNRKHIDDLKEKKSILVDLLGVKAKGALVRSRFQTVAQMDAPSKFFFNLEIKKGQSKMIHTLRSATGQELTEPADIRCCAVGFFSDLYKSELRKWGAEADHFLEGLPKVDEESNNDLQQTLSLKELYTAMMSLDNGKSPGIDGLPVEFYKTLWPVIGEDLLTVFNDSLKRGLLPLSCRRAVITLLPKKGDLQYISNWRPVSLLCSEYKILSKTLAMRLSKIISKLIHCDQTYCIPNRSIFDNIALIRDVFDASKLLGINSGMISLDQEKAFDRVEHLFLWSTLKAFGFNDMFISMIKAVYCNIESVLKINGGLCAPFKVERGVRQGCPMSGMLYSLAIEPLLQKLRIHLKGLSFPDCNNSLHLSAYADDVIVFVNEKEDVIKLEKIVNDFKLVSSAKVNWRKSEAIMVGSWSGDLPALPGGLIWKRGGLKYLGVYLGNENFIRKNWEGLIEKIKGRLEKWKWLLPQISYRGRILIINNLVASSLWHKLACVDPPNGLLVNIQRELVNFFWDKYHWTPQSILFLPKEEGGQGLVNLACRRATYRLQYIQKLMMGPYSLVWRPLALSILRRVGNMEVDLTLFLMDHKRLTFNEIPSFYQNLFKVWGFFKHRWMEPATSLHWLLEEPVVFGARFDTSAEDFPGLTDLLCNKKVFKLKHIINESGYNLLRAEKVANLLGVRSIRFVKKFLEKITMILTDEEKILLQEFGAGTLSPDSKDLFPELEIFPVIDEFCFNSPLFNFGSNDYIDFCTVEGKILYKCIVKVTHQQNLSTKTDTVWREKLGINSETKPVWRALYKPPLKKNIGDLQWRILHGAIAVNAFVSILNPTVSDKCPFCSERETIFHCFMYCKR</sequence>
<dbReference type="InterPro" id="IPR036691">
    <property type="entry name" value="Endo/exonu/phosph_ase_sf"/>
</dbReference>
<dbReference type="Pfam" id="PF03372">
    <property type="entry name" value="Exo_endo_phos"/>
    <property type="match status" value="1"/>
</dbReference>
<reference evidence="4" key="1">
    <citation type="submission" date="2025-08" db="UniProtKB">
        <authorList>
            <consortium name="Ensembl"/>
        </authorList>
    </citation>
    <scope>IDENTIFICATION</scope>
</reference>
<dbReference type="SUPFAM" id="SSF56219">
    <property type="entry name" value="DNase I-like"/>
    <property type="match status" value="1"/>
</dbReference>
<dbReference type="PROSITE" id="PS50878">
    <property type="entry name" value="RT_POL"/>
    <property type="match status" value="1"/>
</dbReference>
<evidence type="ECO:0000259" key="3">
    <source>
        <dbReference type="PROSITE" id="PS50878"/>
    </source>
</evidence>
<dbReference type="PANTHER" id="PTHR31635:SF196">
    <property type="entry name" value="REVERSE TRANSCRIPTASE DOMAIN-CONTAINING PROTEIN-RELATED"/>
    <property type="match status" value="1"/>
</dbReference>
<keyword evidence="1" id="KW-0175">Coiled coil</keyword>
<dbReference type="Ensembl" id="ENSCCRT00020061402.1">
    <property type="protein sequence ID" value="ENSCCRP00020055743.1"/>
    <property type="gene ID" value="ENSCCRG00020026222.1"/>
</dbReference>
<dbReference type="InterPro" id="IPR000477">
    <property type="entry name" value="RT_dom"/>
</dbReference>
<evidence type="ECO:0000313" key="5">
    <source>
        <dbReference type="Proteomes" id="UP000694701"/>
    </source>
</evidence>
<dbReference type="AlphaFoldDB" id="A0A8C2FGK2"/>
<organism evidence="4 5">
    <name type="scientific">Cyprinus carpio</name>
    <name type="common">Common carp</name>
    <dbReference type="NCBI Taxonomy" id="7962"/>
    <lineage>
        <taxon>Eukaryota</taxon>
        <taxon>Metazoa</taxon>
        <taxon>Chordata</taxon>
        <taxon>Craniata</taxon>
        <taxon>Vertebrata</taxon>
        <taxon>Euteleostomi</taxon>
        <taxon>Actinopterygii</taxon>
        <taxon>Neopterygii</taxon>
        <taxon>Teleostei</taxon>
        <taxon>Ostariophysi</taxon>
        <taxon>Cypriniformes</taxon>
        <taxon>Cyprinidae</taxon>
        <taxon>Cyprininae</taxon>
        <taxon>Cyprinus</taxon>
    </lineage>
</organism>
<dbReference type="InterPro" id="IPR043502">
    <property type="entry name" value="DNA/RNA_pol_sf"/>
</dbReference>
<keyword evidence="2" id="KW-0812">Transmembrane</keyword>
<name>A0A8C2FGK2_CYPCA</name>
<evidence type="ECO:0000256" key="2">
    <source>
        <dbReference type="SAM" id="Phobius"/>
    </source>
</evidence>
<proteinExistence type="predicted"/>
<dbReference type="Gene3D" id="3.60.10.10">
    <property type="entry name" value="Endonuclease/exonuclease/phosphatase"/>
    <property type="match status" value="1"/>
</dbReference>